<feature type="transmembrane region" description="Helical" evidence="1">
    <location>
        <begin position="112"/>
        <end position="133"/>
    </location>
</feature>
<organism evidence="3">
    <name type="scientific">termite gut metagenome</name>
    <dbReference type="NCBI Taxonomy" id="433724"/>
    <lineage>
        <taxon>unclassified sequences</taxon>
        <taxon>metagenomes</taxon>
        <taxon>organismal metagenomes</taxon>
    </lineage>
</organism>
<dbReference type="Pfam" id="PF19762">
    <property type="entry name" value="DUF6249"/>
    <property type="match status" value="1"/>
</dbReference>
<feature type="transmembrane region" description="Helical" evidence="1">
    <location>
        <begin position="6"/>
        <end position="26"/>
    </location>
</feature>
<reference evidence="3" key="1">
    <citation type="submission" date="2019-03" db="EMBL/GenBank/DDBJ databases">
        <title>Single cell metagenomics reveals metabolic interactions within the superorganism composed of flagellate Streblomastix strix and complex community of Bacteroidetes bacteria on its surface.</title>
        <authorList>
            <person name="Treitli S.C."/>
            <person name="Kolisko M."/>
            <person name="Husnik F."/>
            <person name="Keeling P."/>
            <person name="Hampl V."/>
        </authorList>
    </citation>
    <scope>NUCLEOTIDE SEQUENCE</scope>
    <source>
        <strain evidence="3">STM</strain>
    </source>
</reference>
<name>A0A5J4SXH6_9ZZZZ</name>
<keyword evidence="1" id="KW-0472">Membrane</keyword>
<keyword evidence="1" id="KW-0812">Transmembrane</keyword>
<evidence type="ECO:0000259" key="2">
    <source>
        <dbReference type="Pfam" id="PF19762"/>
    </source>
</evidence>
<evidence type="ECO:0000313" key="3">
    <source>
        <dbReference type="EMBL" id="KAA6350946.1"/>
    </source>
</evidence>
<feature type="transmembrane region" description="Helical" evidence="1">
    <location>
        <begin position="66"/>
        <end position="85"/>
    </location>
</feature>
<gene>
    <name evidence="3" type="ORF">EZS27_001643</name>
</gene>
<protein>
    <recommendedName>
        <fullName evidence="2">DUF6249 domain-containing protein</fullName>
    </recommendedName>
</protein>
<accession>A0A5J4SXH6</accession>
<keyword evidence="1" id="KW-1133">Transmembrane helix</keyword>
<dbReference type="InterPro" id="IPR046216">
    <property type="entry name" value="DUF6249"/>
</dbReference>
<comment type="caution">
    <text evidence="3">The sequence shown here is derived from an EMBL/GenBank/DDBJ whole genome shotgun (WGS) entry which is preliminary data.</text>
</comment>
<proteinExistence type="predicted"/>
<dbReference type="AlphaFoldDB" id="A0A5J4SXH6"/>
<feature type="domain" description="DUF6249" evidence="2">
    <location>
        <begin position="8"/>
        <end position="135"/>
    </location>
</feature>
<dbReference type="EMBL" id="SNRY01000020">
    <property type="protein sequence ID" value="KAA6350946.1"/>
    <property type="molecule type" value="Genomic_DNA"/>
</dbReference>
<sequence length="146" mass="16417">MMNFIVAPLIVGIITLGIYKLFELFVRKRERLTIIEKLGDKLTVPIEWSRLSLPDYRSTRFSFSSLKVGCLLMGIGLGLFIGFWIDIYTRSSFSYLIAKGVMDNWEIKQISGVAYGASVLFFGGAGLIVAFIIERKKKKGEDTSTC</sequence>
<evidence type="ECO:0000256" key="1">
    <source>
        <dbReference type="SAM" id="Phobius"/>
    </source>
</evidence>